<name>A0A8J6J4M2_9FIRM</name>
<organism evidence="16 17">
    <name type="scientific">Lawsonibacter hominis</name>
    <dbReference type="NCBI Taxonomy" id="2763053"/>
    <lineage>
        <taxon>Bacteria</taxon>
        <taxon>Bacillati</taxon>
        <taxon>Bacillota</taxon>
        <taxon>Clostridia</taxon>
        <taxon>Eubacteriales</taxon>
        <taxon>Oscillospiraceae</taxon>
        <taxon>Lawsonibacter</taxon>
    </lineage>
</organism>
<dbReference type="PRINTS" id="PR02008">
    <property type="entry name" value="RCMTFAMILY"/>
</dbReference>
<feature type="binding site" evidence="13">
    <location>
        <position position="279"/>
    </location>
    <ligand>
        <name>S-adenosyl-L-methionine</name>
        <dbReference type="ChEBI" id="CHEBI:59789"/>
    </ligand>
</feature>
<keyword evidence="7 13" id="KW-0808">Transferase</keyword>
<dbReference type="CDD" id="cd02440">
    <property type="entry name" value="AdoMet_MTases"/>
    <property type="match status" value="1"/>
</dbReference>
<dbReference type="NCBIfam" id="TIGR00563">
    <property type="entry name" value="rsmB"/>
    <property type="match status" value="1"/>
</dbReference>
<keyword evidence="17" id="KW-1185">Reference proteome</keyword>
<dbReference type="GO" id="GO:0008649">
    <property type="term" value="F:rRNA methyltransferase activity"/>
    <property type="evidence" value="ECO:0007669"/>
    <property type="project" value="InterPro"/>
</dbReference>
<keyword evidence="4" id="KW-0963">Cytoplasm</keyword>
<dbReference type="EC" id="2.1.1.176" evidence="3"/>
<dbReference type="InterPro" id="IPR023267">
    <property type="entry name" value="RCMT"/>
</dbReference>
<evidence type="ECO:0000256" key="9">
    <source>
        <dbReference type="ARBA" id="ARBA00022884"/>
    </source>
</evidence>
<accession>A0A8J6J4M2</accession>
<keyword evidence="8 13" id="KW-0949">S-adenosyl-L-methionine</keyword>
<dbReference type="GO" id="GO:0003723">
    <property type="term" value="F:RNA binding"/>
    <property type="evidence" value="ECO:0007669"/>
    <property type="project" value="UniProtKB-UniRule"/>
</dbReference>
<dbReference type="Gene3D" id="3.40.50.150">
    <property type="entry name" value="Vaccinia Virus protein VP39"/>
    <property type="match status" value="1"/>
</dbReference>
<evidence type="ECO:0000256" key="14">
    <source>
        <dbReference type="SAM" id="MobiDB-lite"/>
    </source>
</evidence>
<evidence type="ECO:0000256" key="13">
    <source>
        <dbReference type="PROSITE-ProRule" id="PRU01023"/>
    </source>
</evidence>
<dbReference type="Pfam" id="PF01029">
    <property type="entry name" value="NusB"/>
    <property type="match status" value="1"/>
</dbReference>
<dbReference type="GO" id="GO:0005737">
    <property type="term" value="C:cytoplasm"/>
    <property type="evidence" value="ECO:0007669"/>
    <property type="project" value="UniProtKB-SubCell"/>
</dbReference>
<evidence type="ECO:0000256" key="4">
    <source>
        <dbReference type="ARBA" id="ARBA00022490"/>
    </source>
</evidence>
<dbReference type="PANTHER" id="PTHR22807:SF53">
    <property type="entry name" value="RIBOSOMAL RNA SMALL SUBUNIT METHYLTRANSFERASE B-RELATED"/>
    <property type="match status" value="1"/>
</dbReference>
<feature type="binding site" evidence="13">
    <location>
        <position position="324"/>
    </location>
    <ligand>
        <name>S-adenosyl-L-methionine</name>
        <dbReference type="ChEBI" id="CHEBI:59789"/>
    </ligand>
</feature>
<feature type="binding site" evidence="13">
    <location>
        <begin position="255"/>
        <end position="261"/>
    </location>
    <ligand>
        <name>S-adenosyl-L-methionine</name>
        <dbReference type="ChEBI" id="CHEBI:59789"/>
    </ligand>
</feature>
<dbReference type="Pfam" id="PF22458">
    <property type="entry name" value="RsmF-B_ferredox"/>
    <property type="match status" value="1"/>
</dbReference>
<dbReference type="Pfam" id="PF01189">
    <property type="entry name" value="Methyltr_RsmB-F"/>
    <property type="match status" value="1"/>
</dbReference>
<dbReference type="GO" id="GO:0006355">
    <property type="term" value="P:regulation of DNA-templated transcription"/>
    <property type="evidence" value="ECO:0007669"/>
    <property type="project" value="InterPro"/>
</dbReference>
<feature type="region of interest" description="Disordered" evidence="14">
    <location>
        <begin position="614"/>
        <end position="656"/>
    </location>
</feature>
<dbReference type="InterPro" id="IPR004573">
    <property type="entry name" value="rRNA_ssu_MeTfrase_B"/>
</dbReference>
<proteinExistence type="inferred from homology"/>
<evidence type="ECO:0000259" key="15">
    <source>
        <dbReference type="PROSITE" id="PS51686"/>
    </source>
</evidence>
<dbReference type="Proteomes" id="UP000661435">
    <property type="component" value="Unassembled WGS sequence"/>
</dbReference>
<dbReference type="SUPFAM" id="SSF53335">
    <property type="entry name" value="S-adenosyl-L-methionine-dependent methyltransferases"/>
    <property type="match status" value="1"/>
</dbReference>
<evidence type="ECO:0000256" key="8">
    <source>
        <dbReference type="ARBA" id="ARBA00022691"/>
    </source>
</evidence>
<evidence type="ECO:0000256" key="11">
    <source>
        <dbReference type="ARBA" id="ARBA00031088"/>
    </source>
</evidence>
<dbReference type="InterPro" id="IPR054728">
    <property type="entry name" value="RsmB-like_ferredoxin"/>
</dbReference>
<feature type="domain" description="SAM-dependent MTase RsmB/NOP-type" evidence="15">
    <location>
        <begin position="165"/>
        <end position="447"/>
    </location>
</feature>
<evidence type="ECO:0000256" key="10">
    <source>
        <dbReference type="ARBA" id="ARBA00030399"/>
    </source>
</evidence>
<feature type="active site" description="Nucleophile" evidence="13">
    <location>
        <position position="387"/>
    </location>
</feature>
<keyword evidence="9 13" id="KW-0694">RNA-binding</keyword>
<evidence type="ECO:0000256" key="1">
    <source>
        <dbReference type="ARBA" id="ARBA00002724"/>
    </source>
</evidence>
<dbReference type="InterPro" id="IPR001678">
    <property type="entry name" value="MeTrfase_RsmB-F_NOP2_dom"/>
</dbReference>
<dbReference type="NCBIfam" id="NF011494">
    <property type="entry name" value="PRK14902.1"/>
    <property type="match status" value="1"/>
</dbReference>
<feature type="binding site" evidence="13">
    <location>
        <position position="306"/>
    </location>
    <ligand>
        <name>S-adenosyl-L-methionine</name>
        <dbReference type="ChEBI" id="CHEBI:59789"/>
    </ligand>
</feature>
<comment type="subcellular location">
    <subcellularLocation>
        <location evidence="2">Cytoplasm</location>
    </subcellularLocation>
</comment>
<keyword evidence="5" id="KW-0698">rRNA processing</keyword>
<comment type="catalytic activity">
    <reaction evidence="12">
        <text>cytidine(967) in 16S rRNA + S-adenosyl-L-methionine = 5-methylcytidine(967) in 16S rRNA + S-adenosyl-L-homocysteine + H(+)</text>
        <dbReference type="Rhea" id="RHEA:42748"/>
        <dbReference type="Rhea" id="RHEA-COMP:10219"/>
        <dbReference type="Rhea" id="RHEA-COMP:10220"/>
        <dbReference type="ChEBI" id="CHEBI:15378"/>
        <dbReference type="ChEBI" id="CHEBI:57856"/>
        <dbReference type="ChEBI" id="CHEBI:59789"/>
        <dbReference type="ChEBI" id="CHEBI:74483"/>
        <dbReference type="ChEBI" id="CHEBI:82748"/>
        <dbReference type="EC" id="2.1.1.176"/>
    </reaction>
</comment>
<keyword evidence="6 13" id="KW-0489">Methyltransferase</keyword>
<evidence type="ECO:0000256" key="2">
    <source>
        <dbReference type="ARBA" id="ARBA00004496"/>
    </source>
</evidence>
<dbReference type="InterPro" id="IPR029063">
    <property type="entry name" value="SAM-dependent_MTases_sf"/>
</dbReference>
<evidence type="ECO:0000256" key="12">
    <source>
        <dbReference type="ARBA" id="ARBA00047283"/>
    </source>
</evidence>
<evidence type="ECO:0000313" key="17">
    <source>
        <dbReference type="Proteomes" id="UP000661435"/>
    </source>
</evidence>
<dbReference type="Gene3D" id="1.10.940.10">
    <property type="entry name" value="NusB-like"/>
    <property type="match status" value="1"/>
</dbReference>
<dbReference type="SUPFAM" id="SSF48013">
    <property type="entry name" value="NusB-like"/>
    <property type="match status" value="1"/>
</dbReference>
<dbReference type="InterPro" id="IPR049560">
    <property type="entry name" value="MeTrfase_RsmB-F_NOP2_cat"/>
</dbReference>
<comment type="caution">
    <text evidence="16">The sequence shown here is derived from an EMBL/GenBank/DDBJ whole genome shotgun (WGS) entry which is preliminary data.</text>
</comment>
<evidence type="ECO:0000256" key="7">
    <source>
        <dbReference type="ARBA" id="ARBA00022679"/>
    </source>
</evidence>
<dbReference type="PROSITE" id="PS51686">
    <property type="entry name" value="SAM_MT_RSMB_NOP"/>
    <property type="match status" value="1"/>
</dbReference>
<dbReference type="InterPro" id="IPR006027">
    <property type="entry name" value="NusB_RsmB_TIM44"/>
</dbReference>
<evidence type="ECO:0000256" key="3">
    <source>
        <dbReference type="ARBA" id="ARBA00012140"/>
    </source>
</evidence>
<reference evidence="16" key="1">
    <citation type="submission" date="2020-08" db="EMBL/GenBank/DDBJ databases">
        <title>Genome public.</title>
        <authorList>
            <person name="Liu C."/>
            <person name="Sun Q."/>
        </authorList>
    </citation>
    <scope>NUCLEOTIDE SEQUENCE</scope>
    <source>
        <strain evidence="16">NSJ-51</strain>
    </source>
</reference>
<evidence type="ECO:0000256" key="5">
    <source>
        <dbReference type="ARBA" id="ARBA00022552"/>
    </source>
</evidence>
<dbReference type="PANTHER" id="PTHR22807">
    <property type="entry name" value="NOP2 YEAST -RELATED NOL1/NOP2/FMU SUN DOMAIN-CONTAINING"/>
    <property type="match status" value="1"/>
</dbReference>
<dbReference type="RefSeq" id="WP_186906516.1">
    <property type="nucleotide sequence ID" value="NZ_JACOPP010000002.1"/>
</dbReference>
<sequence>MGNAREVALLALSACARQGAWSDGFLKRALRDSGMDSRDAALATRLCFGVLQNRILLDFYLSGLSRLPLRKLEERVLECLRLGAYQILFLDRVPDRAAVNESVNLARKYAKNPRSAGLVNGVLRGLVRQKESLPPPPDAAVQYSHPQWLADEFVRRLGREEAQALMAADNAQPPTMAQVNTGKASTAAAAERLRDEGVGVAPHPWLPDCLELSDTGSLERLESFRQGLFYIQDPAARLAVLAAGPEPGMKVLDACAAPGGKSFAAAIAMKNHGSILACDIHPHKQALIQAGAERLGLDCIQTQVLDGKCCKEEFLDKFDLVIADVPCSGLGIIRKKPDIRYKAPEPLENLPKVQAAILDNVARYVRPGSLDRHGCICPGGVLLYATCTLLERENEDVVRAFLDRHPNFTLEGFQVPGPFEGTDTGMLTCWPHRHNTDGFFFAKLRRLRAAYEIRPREGFGPFRLGMTEEEAEETCRRLGLPQAPQSFYLEYRDGRLSRIGLNADEDIRILYRGLELTRTHAEDVVAALSRESGLVCDCVDSELADTYDFPELGVELWRERVYHPKLLDRPEFQQLIAALPENLAYEQSHGWYFAQIWVQTDDFRAEFPLEPGRAPYDGGPWRSAPPHGPVPPEQMARVAPKYGLEPPAGPGGDERA</sequence>
<dbReference type="InterPro" id="IPR035926">
    <property type="entry name" value="NusB-like_sf"/>
</dbReference>
<gene>
    <name evidence="16" type="primary">rsmB</name>
    <name evidence="16" type="ORF">H8S57_02645</name>
</gene>
<protein>
    <recommendedName>
        <fullName evidence="3">16S rRNA (cytosine(967)-C(5))-methyltransferase</fullName>
        <ecNumber evidence="3">2.1.1.176</ecNumber>
    </recommendedName>
    <alternativeName>
        <fullName evidence="10">16S rRNA m5C967 methyltransferase</fullName>
    </alternativeName>
    <alternativeName>
        <fullName evidence="11">rRNA (cytosine-C(5)-)-methyltransferase RsmB</fullName>
    </alternativeName>
</protein>
<dbReference type="EMBL" id="JACOPP010000002">
    <property type="protein sequence ID" value="MBC5732626.1"/>
    <property type="molecule type" value="Genomic_DNA"/>
</dbReference>
<evidence type="ECO:0000313" key="16">
    <source>
        <dbReference type="EMBL" id="MBC5732626.1"/>
    </source>
</evidence>
<comment type="function">
    <text evidence="1">Specifically methylates the cytosine at position 967 (m5C967) of 16S rRNA.</text>
</comment>
<comment type="similarity">
    <text evidence="13">Belongs to the class I-like SAM-binding methyltransferase superfamily. RsmB/NOP family.</text>
</comment>
<evidence type="ECO:0000256" key="6">
    <source>
        <dbReference type="ARBA" id="ARBA00022603"/>
    </source>
</evidence>
<dbReference type="AlphaFoldDB" id="A0A8J6J4M2"/>